<name>A0A182BC06_ECOLX</name>
<evidence type="ECO:0000259" key="1">
    <source>
        <dbReference type="Pfam" id="PF21912"/>
    </source>
</evidence>
<dbReference type="Pfam" id="PF05159">
    <property type="entry name" value="Capsule_synth"/>
    <property type="match status" value="1"/>
</dbReference>
<dbReference type="SUPFAM" id="SSF53756">
    <property type="entry name" value="UDP-Glycosyltransferase/glycogen phosphorylase"/>
    <property type="match status" value="1"/>
</dbReference>
<protein>
    <submittedName>
        <fullName evidence="2">Beta-Kdo transferase</fullName>
    </submittedName>
    <submittedName>
        <fullName evidence="3">Capsule polysaccharide biosynthesis protein</fullName>
    </submittedName>
</protein>
<reference evidence="3 4" key="2">
    <citation type="submission" date="2018-06" db="EMBL/GenBank/DDBJ databases">
        <authorList>
            <consortium name="Pathogen Informatics"/>
            <person name="Doyle S."/>
        </authorList>
    </citation>
    <scope>NUCLEOTIDE SEQUENCE [LARGE SCALE GENOMIC DNA]</scope>
    <source>
        <strain evidence="3 4">NCTC11112</strain>
    </source>
</reference>
<feature type="domain" description="Glycosyltransferase 99 N-terminal" evidence="1">
    <location>
        <begin position="92"/>
        <end position="175"/>
    </location>
</feature>
<evidence type="ECO:0000313" key="2">
    <source>
        <dbReference type="EMBL" id="AMA19673.1"/>
    </source>
</evidence>
<keyword evidence="2" id="KW-0808">Transferase</keyword>
<dbReference type="GO" id="GO:0000271">
    <property type="term" value="P:polysaccharide biosynthetic process"/>
    <property type="evidence" value="ECO:0007669"/>
    <property type="project" value="InterPro"/>
</dbReference>
<evidence type="ECO:0000313" key="3">
    <source>
        <dbReference type="EMBL" id="STG50127.1"/>
    </source>
</evidence>
<dbReference type="Proteomes" id="UP000254817">
    <property type="component" value="Unassembled WGS sequence"/>
</dbReference>
<dbReference type="AlphaFoldDB" id="A0A182BC06"/>
<dbReference type="GO" id="GO:0016740">
    <property type="term" value="F:transferase activity"/>
    <property type="evidence" value="ECO:0007669"/>
    <property type="project" value="UniProtKB-KW"/>
</dbReference>
<dbReference type="GO" id="GO:0015774">
    <property type="term" value="P:polysaccharide transport"/>
    <property type="evidence" value="ECO:0007669"/>
    <property type="project" value="InterPro"/>
</dbReference>
<organism evidence="2">
    <name type="scientific">Escherichia coli</name>
    <dbReference type="NCBI Taxonomy" id="562"/>
    <lineage>
        <taxon>Bacteria</taxon>
        <taxon>Pseudomonadati</taxon>
        <taxon>Pseudomonadota</taxon>
        <taxon>Gammaproteobacteria</taxon>
        <taxon>Enterobacterales</taxon>
        <taxon>Enterobacteriaceae</taxon>
        <taxon>Escherichia</taxon>
    </lineage>
</organism>
<dbReference type="Gene3D" id="3.40.50.12580">
    <property type="match status" value="1"/>
</dbReference>
<dbReference type="RefSeq" id="WP_016238545.1">
    <property type="nucleotide sequence ID" value="NZ_AP027432.1"/>
</dbReference>
<sequence length="537" mass="61848">MKILFYLEIHPIRNSYSSFTWVGKQIINMLRKQYLSQHHAKIDYDDIRIVVSRHYQELIDNNQDLKTIFLGLTKEENDRLSFYMRDWNSDVQAINNWTSLMQGTGEVSEFYKSILDRIYQNTFSFDVVVNWSTNGAIRDFCRERGLSNVSMELGCVREPIINTVCFDACGVNGNSVIKNLDFNAIDEDELIDIKTIMPIKTKHDMSLDSLFRPINCSASDVLYSSFGKNVLIPLQLKDDSNRIIFSRFHGMYDFLREIIPQLLDAGYTCIVKPHPMANASAAREVNKKDHFQCQEYVDKLGLDSVIWLDDLKGNENYLSLLNLVNYVVSINSSMAFEAMMLGIPTVVMGNAPFDIGSYSFEDLLEDKYPEELALKNKIITNVIYRNYLVPQSLAFEYEHFIFHIRRAIRLNKILMNKGASAFTKEIIKHDNISYIYESLNTEPLVKKRHLEHYNKHVEQIKKKSTSTTTLAASISNVTPELIMSTVTPSPSAGELVIKHPVIKSSFKKKMIKLKNNPKKFFKDSKKGYIRVLSNIIP</sequence>
<evidence type="ECO:0000313" key="4">
    <source>
        <dbReference type="Proteomes" id="UP000254817"/>
    </source>
</evidence>
<dbReference type="EMBL" id="UGAW01000001">
    <property type="protein sequence ID" value="STG50127.1"/>
    <property type="molecule type" value="Genomic_DNA"/>
</dbReference>
<dbReference type="Pfam" id="PF21912">
    <property type="entry name" value="Glyco_transf_99"/>
    <property type="match status" value="1"/>
</dbReference>
<gene>
    <name evidence="3" type="ORF">NCTC11112_00525</name>
</gene>
<proteinExistence type="predicted"/>
<dbReference type="InterPro" id="IPR043148">
    <property type="entry name" value="TagF_C"/>
</dbReference>
<dbReference type="EMBL" id="KU314824">
    <property type="protein sequence ID" value="AMA19673.1"/>
    <property type="molecule type" value="Genomic_DNA"/>
</dbReference>
<dbReference type="InterPro" id="IPR054112">
    <property type="entry name" value="Glyco_transf_99_N"/>
</dbReference>
<accession>A0A182BC06</accession>
<dbReference type="InterPro" id="IPR007833">
    <property type="entry name" value="Capsule_polysaccharide_synth"/>
</dbReference>
<reference evidence="2" key="1">
    <citation type="journal article" date="2016" name="Proc. Natl. Acad. Sci. U.S.A.">
        <title>Bacterial beta-Kdo glycosyltransferases represent a new glycosyltransferase family (GT99).</title>
        <authorList>
            <person name="Ovchinnikova O.G."/>
            <person name="Mallette E."/>
            <person name="Koizumi A."/>
            <person name="Kimber M.S."/>
            <person name="Lowary T.L."/>
            <person name="Whitfield C."/>
        </authorList>
    </citation>
    <scope>NUCLEOTIDE SEQUENCE</scope>
    <source>
        <strain evidence="2">709</strain>
    </source>
</reference>